<feature type="transmembrane region" description="Helical" evidence="2">
    <location>
        <begin position="521"/>
        <end position="545"/>
    </location>
</feature>
<comment type="caution">
    <text evidence="3">The sequence shown here is derived from an EMBL/GenBank/DDBJ whole genome shotgun (WGS) entry which is preliminary data.</text>
</comment>
<keyword evidence="2" id="KW-0812">Transmembrane</keyword>
<proteinExistence type="predicted"/>
<keyword evidence="2" id="KW-0472">Membrane</keyword>
<dbReference type="OrthoDB" id="3022641at2759"/>
<evidence type="ECO:0000256" key="2">
    <source>
        <dbReference type="SAM" id="Phobius"/>
    </source>
</evidence>
<name>A0A8H5G8Z9_9AGAR</name>
<reference evidence="3 4" key="1">
    <citation type="journal article" date="2020" name="ISME J.">
        <title>Uncovering the hidden diversity of litter-decomposition mechanisms in mushroom-forming fungi.</title>
        <authorList>
            <person name="Floudas D."/>
            <person name="Bentzer J."/>
            <person name="Ahren D."/>
            <person name="Johansson T."/>
            <person name="Persson P."/>
            <person name="Tunlid A."/>
        </authorList>
    </citation>
    <scope>NUCLEOTIDE SEQUENCE [LARGE SCALE GENOMIC DNA]</scope>
    <source>
        <strain evidence="3 4">CBS 146.42</strain>
    </source>
</reference>
<evidence type="ECO:0000313" key="4">
    <source>
        <dbReference type="Proteomes" id="UP000559027"/>
    </source>
</evidence>
<dbReference type="Proteomes" id="UP000559027">
    <property type="component" value="Unassembled WGS sequence"/>
</dbReference>
<dbReference type="AlphaFoldDB" id="A0A8H5G8Z9"/>
<feature type="region of interest" description="Disordered" evidence="1">
    <location>
        <begin position="1"/>
        <end position="31"/>
    </location>
</feature>
<dbReference type="EMBL" id="JAACJO010000003">
    <property type="protein sequence ID" value="KAF5360582.1"/>
    <property type="molecule type" value="Genomic_DNA"/>
</dbReference>
<feature type="compositionally biased region" description="Polar residues" evidence="1">
    <location>
        <begin position="16"/>
        <end position="25"/>
    </location>
</feature>
<protein>
    <submittedName>
        <fullName evidence="3">Uncharacterized protein</fullName>
    </submittedName>
</protein>
<keyword evidence="4" id="KW-1185">Reference proteome</keyword>
<feature type="transmembrane region" description="Helical" evidence="2">
    <location>
        <begin position="47"/>
        <end position="70"/>
    </location>
</feature>
<evidence type="ECO:0000313" key="3">
    <source>
        <dbReference type="EMBL" id="KAF5360582.1"/>
    </source>
</evidence>
<evidence type="ECO:0000256" key="1">
    <source>
        <dbReference type="SAM" id="MobiDB-lite"/>
    </source>
</evidence>
<gene>
    <name evidence="3" type="ORF">D9756_005178</name>
</gene>
<keyword evidence="2" id="KW-1133">Transmembrane helix</keyword>
<accession>A0A8H5G8Z9</accession>
<sequence>MRPLGMEDSEYYPLSPIQSDGTRTKPSVPVLPSTRSTPTILTRRSTFFLRIGAFIVLEGAFIILAGYAMAHPIPLPTSSNISLTEAKGGVTIVSIIWHAIAVYVVKEIFLYIFSSEWMEQVRRSGQIVLGETDIVSRVATGYRDQLQHFISRRATSPFRLGFLSALLLLALNGFGPSALTVNSIPLPQQTRIQVANLNMTQGFFSIEPSSPLAMGRADLITRLELLENNTYSFRSEQPNVLIPWPSADLITSNETIQYETDVITYNFSCSWQAPVSVDSEFPAWNVINQTYFLYTGKDTESETPPICDPSALNNVSDSPLSGIFFVGRNTSQGTSFLNLDNLPTTFIGPPPPSSNSSNSSTRDCFPTLLSAITCDPQFRIHPATATLSGGSLSTSKIRTEKEPIVKNIAPEAANAIFSQSLGAALSSAETFSNGSLNVNGIARVLFLADPSFKHTDLSGVKPLPIENITQNMNRALLSSAKAYLSGYQVNNTDTTFPAFEMMETNAMREVERLALVGSEPFLIVVTILVGMLIVLLVTIVVMIRVEELRTFDLKHIVETLGVYKEE</sequence>
<feature type="transmembrane region" description="Helical" evidence="2">
    <location>
        <begin position="90"/>
        <end position="113"/>
    </location>
</feature>
<feature type="transmembrane region" description="Helical" evidence="2">
    <location>
        <begin position="160"/>
        <end position="179"/>
    </location>
</feature>
<organism evidence="3 4">
    <name type="scientific">Leucocoprinus leucothites</name>
    <dbReference type="NCBI Taxonomy" id="201217"/>
    <lineage>
        <taxon>Eukaryota</taxon>
        <taxon>Fungi</taxon>
        <taxon>Dikarya</taxon>
        <taxon>Basidiomycota</taxon>
        <taxon>Agaricomycotina</taxon>
        <taxon>Agaricomycetes</taxon>
        <taxon>Agaricomycetidae</taxon>
        <taxon>Agaricales</taxon>
        <taxon>Agaricineae</taxon>
        <taxon>Agaricaceae</taxon>
        <taxon>Leucocoprinus</taxon>
    </lineage>
</organism>